<organism evidence="2 3">
    <name type="scientific">Paeniroseomonas aquatica</name>
    <dbReference type="NCBI Taxonomy" id="373043"/>
    <lineage>
        <taxon>Bacteria</taxon>
        <taxon>Pseudomonadati</taxon>
        <taxon>Pseudomonadota</taxon>
        <taxon>Alphaproteobacteria</taxon>
        <taxon>Acetobacterales</taxon>
        <taxon>Acetobacteraceae</taxon>
        <taxon>Paeniroseomonas</taxon>
    </lineage>
</organism>
<dbReference type="Proteomes" id="UP001529369">
    <property type="component" value="Unassembled WGS sequence"/>
</dbReference>
<proteinExistence type="predicted"/>
<comment type="caution">
    <text evidence="2">The sequence shown here is derived from an EMBL/GenBank/DDBJ whole genome shotgun (WGS) entry which is preliminary data.</text>
</comment>
<feature type="region of interest" description="Disordered" evidence="1">
    <location>
        <begin position="43"/>
        <end position="72"/>
    </location>
</feature>
<evidence type="ECO:0000313" key="2">
    <source>
        <dbReference type="EMBL" id="MDN3566944.1"/>
    </source>
</evidence>
<accession>A0ABT8AB26</accession>
<protein>
    <submittedName>
        <fullName evidence="2">Uncharacterized protein</fullName>
    </submittedName>
</protein>
<evidence type="ECO:0000256" key="1">
    <source>
        <dbReference type="SAM" id="MobiDB-lite"/>
    </source>
</evidence>
<feature type="compositionally biased region" description="Basic and acidic residues" evidence="1">
    <location>
        <begin position="43"/>
        <end position="52"/>
    </location>
</feature>
<gene>
    <name evidence="2" type="ORF">QWZ14_21405</name>
</gene>
<reference evidence="3" key="1">
    <citation type="journal article" date="2019" name="Int. J. Syst. Evol. Microbiol.">
        <title>The Global Catalogue of Microorganisms (GCM) 10K type strain sequencing project: providing services to taxonomists for standard genome sequencing and annotation.</title>
        <authorList>
            <consortium name="The Broad Institute Genomics Platform"/>
            <consortium name="The Broad Institute Genome Sequencing Center for Infectious Disease"/>
            <person name="Wu L."/>
            <person name="Ma J."/>
        </authorList>
    </citation>
    <scope>NUCLEOTIDE SEQUENCE [LARGE SCALE GENOMIC DNA]</scope>
    <source>
        <strain evidence="3">CECT 7131</strain>
    </source>
</reference>
<dbReference type="EMBL" id="JAUFPN010000184">
    <property type="protein sequence ID" value="MDN3566944.1"/>
    <property type="molecule type" value="Genomic_DNA"/>
</dbReference>
<evidence type="ECO:0000313" key="3">
    <source>
        <dbReference type="Proteomes" id="UP001529369"/>
    </source>
</evidence>
<sequence>MVSHFQDFVRRHLVETVPEAMDLCLSCKQAQCSPEHFRQCRPRQDRAEELRAAEAAPAPGPAPGPAGGRPRR</sequence>
<name>A0ABT8AB26_9PROT</name>
<keyword evidence="3" id="KW-1185">Reference proteome</keyword>
<dbReference type="RefSeq" id="WP_290318926.1">
    <property type="nucleotide sequence ID" value="NZ_JAUFPN010000184.1"/>
</dbReference>